<evidence type="ECO:0000313" key="2">
    <source>
        <dbReference type="EMBL" id="KAK7042303.1"/>
    </source>
</evidence>
<feature type="region of interest" description="Disordered" evidence="1">
    <location>
        <begin position="36"/>
        <end position="132"/>
    </location>
</feature>
<dbReference type="Proteomes" id="UP001362999">
    <property type="component" value="Unassembled WGS sequence"/>
</dbReference>
<evidence type="ECO:0000313" key="3">
    <source>
        <dbReference type="Proteomes" id="UP001362999"/>
    </source>
</evidence>
<reference evidence="2 3" key="1">
    <citation type="journal article" date="2024" name="J Genomics">
        <title>Draft genome sequencing and assembly of Favolaschia claudopus CIRM-BRFM 2984 isolated from oak limbs.</title>
        <authorList>
            <person name="Navarro D."/>
            <person name="Drula E."/>
            <person name="Chaduli D."/>
            <person name="Cazenave R."/>
            <person name="Ahrendt S."/>
            <person name="Wang J."/>
            <person name="Lipzen A."/>
            <person name="Daum C."/>
            <person name="Barry K."/>
            <person name="Grigoriev I.V."/>
            <person name="Favel A."/>
            <person name="Rosso M.N."/>
            <person name="Martin F."/>
        </authorList>
    </citation>
    <scope>NUCLEOTIDE SEQUENCE [LARGE SCALE GENOMIC DNA]</scope>
    <source>
        <strain evidence="2 3">CIRM-BRFM 2984</strain>
    </source>
</reference>
<feature type="compositionally biased region" description="Low complexity" evidence="1">
    <location>
        <begin position="100"/>
        <end position="132"/>
    </location>
</feature>
<accession>A0AAW0CUB0</accession>
<gene>
    <name evidence="2" type="ORF">R3P38DRAFT_312552</name>
</gene>
<proteinExistence type="predicted"/>
<dbReference type="EMBL" id="JAWWNJ010000013">
    <property type="protein sequence ID" value="KAK7042303.1"/>
    <property type="molecule type" value="Genomic_DNA"/>
</dbReference>
<dbReference type="AlphaFoldDB" id="A0AAW0CUB0"/>
<protein>
    <submittedName>
        <fullName evidence="2">Uncharacterized protein</fullName>
    </submittedName>
</protein>
<feature type="compositionally biased region" description="Low complexity" evidence="1">
    <location>
        <begin position="37"/>
        <end position="68"/>
    </location>
</feature>
<feature type="compositionally biased region" description="Polar residues" evidence="1">
    <location>
        <begin position="85"/>
        <end position="95"/>
    </location>
</feature>
<name>A0AAW0CUB0_9AGAR</name>
<keyword evidence="3" id="KW-1185">Reference proteome</keyword>
<organism evidence="2 3">
    <name type="scientific">Favolaschia claudopus</name>
    <dbReference type="NCBI Taxonomy" id="2862362"/>
    <lineage>
        <taxon>Eukaryota</taxon>
        <taxon>Fungi</taxon>
        <taxon>Dikarya</taxon>
        <taxon>Basidiomycota</taxon>
        <taxon>Agaricomycotina</taxon>
        <taxon>Agaricomycetes</taxon>
        <taxon>Agaricomycetidae</taxon>
        <taxon>Agaricales</taxon>
        <taxon>Marasmiineae</taxon>
        <taxon>Mycenaceae</taxon>
        <taxon>Favolaschia</taxon>
    </lineage>
</organism>
<comment type="caution">
    <text evidence="2">The sequence shown here is derived from an EMBL/GenBank/DDBJ whole genome shotgun (WGS) entry which is preliminary data.</text>
</comment>
<evidence type="ECO:0000256" key="1">
    <source>
        <dbReference type="SAM" id="MobiDB-lite"/>
    </source>
</evidence>
<sequence length="239" mass="25703">MAQRQRQHHRRKRSTVRLQLRMRLCRLVGFGGDALASSSSSSFDNDNDNNNQQYNHSQNNGHIWSSPSTPFPTPFSSGHHERNHILTSNLGSHNLPSIHPTSNNNNNHNHNLTSSNNHSLSSSNTPSTPTSSLALLASPPARALFDAAVVCAWAAIRHPNMVFAAGAREGLRDAVGLFCGDSLLFGGGSSLHSTPHSTPQVSSCSFYSPWSGRKEAVRVLEGLARRAGGGSVFACAVNC</sequence>